<feature type="modified residue" description="4-aspartylphosphate" evidence="3">
    <location>
        <position position="444"/>
    </location>
</feature>
<dbReference type="EMBL" id="CP043494">
    <property type="protein sequence ID" value="WNG49585.1"/>
    <property type="molecule type" value="Genomic_DNA"/>
</dbReference>
<feature type="domain" description="Response regulatory" evidence="4">
    <location>
        <begin position="269"/>
        <end position="386"/>
    </location>
</feature>
<keyword evidence="8" id="KW-1185">Reference proteome</keyword>
<dbReference type="Gene3D" id="1.20.120.160">
    <property type="entry name" value="HPT domain"/>
    <property type="match status" value="1"/>
</dbReference>
<dbReference type="InterPro" id="IPR001789">
    <property type="entry name" value="Sig_transdc_resp-reg_receiver"/>
</dbReference>
<dbReference type="NCBIfam" id="TIGR00254">
    <property type="entry name" value="GGDEF"/>
    <property type="match status" value="1"/>
</dbReference>
<dbReference type="PROSITE" id="PS50887">
    <property type="entry name" value="GGDEF"/>
    <property type="match status" value="1"/>
</dbReference>
<organism evidence="7 8">
    <name type="scientific">Archangium minus</name>
    <dbReference type="NCBI Taxonomy" id="83450"/>
    <lineage>
        <taxon>Bacteria</taxon>
        <taxon>Pseudomonadati</taxon>
        <taxon>Myxococcota</taxon>
        <taxon>Myxococcia</taxon>
        <taxon>Myxococcales</taxon>
        <taxon>Cystobacterineae</taxon>
        <taxon>Archangiaceae</taxon>
        <taxon>Archangium</taxon>
    </lineage>
</organism>
<dbReference type="Pfam" id="PF00072">
    <property type="entry name" value="Response_reg"/>
    <property type="match status" value="3"/>
</dbReference>
<dbReference type="PANTHER" id="PTHR44591">
    <property type="entry name" value="STRESS RESPONSE REGULATOR PROTEIN 1"/>
    <property type="match status" value="1"/>
</dbReference>
<dbReference type="InterPro" id="IPR050595">
    <property type="entry name" value="Bact_response_regulator"/>
</dbReference>
<dbReference type="InterPro" id="IPR029787">
    <property type="entry name" value="Nucleotide_cyclase"/>
</dbReference>
<accession>A0ABY9X2H8</accession>
<dbReference type="InterPro" id="IPR043128">
    <property type="entry name" value="Rev_trsase/Diguanyl_cyclase"/>
</dbReference>
<evidence type="ECO:0000313" key="7">
    <source>
        <dbReference type="EMBL" id="WNG49585.1"/>
    </source>
</evidence>
<comment type="caution">
    <text evidence="3">Lacks conserved residue(s) required for the propagation of feature annotation.</text>
</comment>
<feature type="modified residue" description="4-aspartylphosphate" evidence="3">
    <location>
        <position position="54"/>
    </location>
</feature>
<evidence type="ECO:0000259" key="6">
    <source>
        <dbReference type="PROSITE" id="PS50894"/>
    </source>
</evidence>
<dbReference type="SUPFAM" id="SSF52172">
    <property type="entry name" value="CheY-like"/>
    <property type="match status" value="3"/>
</dbReference>
<dbReference type="PROSITE" id="PS50110">
    <property type="entry name" value="RESPONSE_REGULATORY"/>
    <property type="match status" value="3"/>
</dbReference>
<keyword evidence="1 3" id="KW-0597">Phosphoprotein</keyword>
<dbReference type="Gene3D" id="3.30.70.270">
    <property type="match status" value="1"/>
</dbReference>
<feature type="modified residue" description="Phosphohistidine" evidence="2">
    <location>
        <position position="188"/>
    </location>
</feature>
<feature type="domain" description="Response regulatory" evidence="4">
    <location>
        <begin position="5"/>
        <end position="121"/>
    </location>
</feature>
<sequence>MSRGTLLFLEDDQDLQSLVCAYLRERGYEVESARTVKEARNLLSLIRVDAAIVDGLLPGMTGTEFIQELRQTQPTLPILFASAFWKDLKSHDQLTRRFKVSRVMHKPYTPQELLIWVEQVLARRPPPLPPKTLAENTRADDDLDATLQALRAEYGTRLAEKLRELMAAMLRARAANPEALEEAYQLVHKLHGTAGSYGFHAVSGAARHLESLLKPAREVKGAVDWRALDAALHELATVARSIAPTSPAAQAPGAAKTKAPPMEVEPRGTVLLVDDDEAWLADVERMGKERLLRVVTARNADEAVAEARRQRLDGVLLHVDLGGKEGGFPVAERLRAEPELRELPLGFFGAGGDVTYRIAAIHCGASLYLPRPFSAVELSEAVERMVAARRPERSRVLVVDDDPEAVRALSAALTSQLVEVVGLEDPYRMVDVLAEQRPDLLLLDVEMPGPSGFDLCRIVRSMPEWQSLPILFITAHTGVEFRVAAFQAGADDYLAKPVMREELRARVQSRLERARLARDRAERDVLTGLLLRRPFLEGLRAKLAEAQRMGRTLALGFLDVDRFKKVNDTHGHLAGDRVLMQLGRLLTARFRKEDLRCRWGGEEFVVALMGASAEGARDILARTAAELARADFEGDKGEHFHVTFSAGLAVAPQDGADVETLLRVADERLYRAKAQGGNRLEG</sequence>
<dbReference type="Pfam" id="PF00990">
    <property type="entry name" value="GGDEF"/>
    <property type="match status" value="1"/>
</dbReference>
<dbReference type="RefSeq" id="WP_395807650.1">
    <property type="nucleotide sequence ID" value="NZ_CP043494.1"/>
</dbReference>
<dbReference type="Proteomes" id="UP001611383">
    <property type="component" value="Chromosome"/>
</dbReference>
<proteinExistence type="predicted"/>
<feature type="domain" description="HPt" evidence="6">
    <location>
        <begin position="147"/>
        <end position="249"/>
    </location>
</feature>
<evidence type="ECO:0000256" key="3">
    <source>
        <dbReference type="PROSITE-ProRule" id="PRU00169"/>
    </source>
</evidence>
<evidence type="ECO:0000259" key="4">
    <source>
        <dbReference type="PROSITE" id="PS50110"/>
    </source>
</evidence>
<gene>
    <name evidence="7" type="ORF">F0U60_39780</name>
</gene>
<dbReference type="SUPFAM" id="SSF47226">
    <property type="entry name" value="Histidine-containing phosphotransfer domain, HPT domain"/>
    <property type="match status" value="1"/>
</dbReference>
<reference evidence="7 8" key="1">
    <citation type="submission" date="2019-08" db="EMBL/GenBank/DDBJ databases">
        <title>Archangium and Cystobacter genomes.</title>
        <authorList>
            <person name="Chen I.-C.K."/>
            <person name="Wielgoss S."/>
        </authorList>
    </citation>
    <scope>NUCLEOTIDE SEQUENCE [LARGE SCALE GENOMIC DNA]</scope>
    <source>
        <strain evidence="7 8">Cbm 6</strain>
    </source>
</reference>
<evidence type="ECO:0000256" key="1">
    <source>
        <dbReference type="ARBA" id="ARBA00022553"/>
    </source>
</evidence>
<evidence type="ECO:0000259" key="5">
    <source>
        <dbReference type="PROSITE" id="PS50887"/>
    </source>
</evidence>
<dbReference type="InterPro" id="IPR036641">
    <property type="entry name" value="HPT_dom_sf"/>
</dbReference>
<evidence type="ECO:0000256" key="2">
    <source>
        <dbReference type="PROSITE-ProRule" id="PRU00110"/>
    </source>
</evidence>
<name>A0ABY9X2H8_9BACT</name>
<feature type="domain" description="GGDEF" evidence="5">
    <location>
        <begin position="551"/>
        <end position="682"/>
    </location>
</feature>
<protein>
    <submittedName>
        <fullName evidence="7">Response regulator</fullName>
    </submittedName>
</protein>
<dbReference type="InterPro" id="IPR011006">
    <property type="entry name" value="CheY-like_superfamily"/>
</dbReference>
<dbReference type="SMART" id="SM00267">
    <property type="entry name" value="GGDEF"/>
    <property type="match status" value="1"/>
</dbReference>
<dbReference type="InterPro" id="IPR000160">
    <property type="entry name" value="GGDEF_dom"/>
</dbReference>
<feature type="domain" description="Response regulatory" evidence="4">
    <location>
        <begin position="395"/>
        <end position="511"/>
    </location>
</feature>
<dbReference type="PROSITE" id="PS50894">
    <property type="entry name" value="HPT"/>
    <property type="match status" value="1"/>
</dbReference>
<dbReference type="Pfam" id="PF01627">
    <property type="entry name" value="Hpt"/>
    <property type="match status" value="1"/>
</dbReference>
<dbReference type="SMART" id="SM00448">
    <property type="entry name" value="REC"/>
    <property type="match status" value="3"/>
</dbReference>
<dbReference type="PANTHER" id="PTHR44591:SF3">
    <property type="entry name" value="RESPONSE REGULATORY DOMAIN-CONTAINING PROTEIN"/>
    <property type="match status" value="1"/>
</dbReference>
<evidence type="ECO:0000313" key="8">
    <source>
        <dbReference type="Proteomes" id="UP001611383"/>
    </source>
</evidence>
<dbReference type="Gene3D" id="3.40.50.2300">
    <property type="match status" value="3"/>
</dbReference>
<dbReference type="SUPFAM" id="SSF55073">
    <property type="entry name" value="Nucleotide cyclase"/>
    <property type="match status" value="1"/>
</dbReference>
<dbReference type="InterPro" id="IPR008207">
    <property type="entry name" value="Sig_transdc_His_kin_Hpt_dom"/>
</dbReference>
<dbReference type="CDD" id="cd01949">
    <property type="entry name" value="GGDEF"/>
    <property type="match status" value="1"/>
</dbReference>